<name>A0A917ELD8_9BACI</name>
<evidence type="ECO:0000259" key="1">
    <source>
        <dbReference type="Pfam" id="PF13788"/>
    </source>
</evidence>
<keyword evidence="3" id="KW-1185">Reference proteome</keyword>
<evidence type="ECO:0000313" key="2">
    <source>
        <dbReference type="EMBL" id="GGE57261.1"/>
    </source>
</evidence>
<protein>
    <recommendedName>
        <fullName evidence="1">DUF4180 domain-containing protein</fullName>
    </recommendedName>
</protein>
<dbReference type="AlphaFoldDB" id="A0A917ELD8"/>
<comment type="caution">
    <text evidence="2">The sequence shown here is derived from an EMBL/GenBank/DDBJ whole genome shotgun (WGS) entry which is preliminary data.</text>
</comment>
<dbReference type="InterPro" id="IPR025438">
    <property type="entry name" value="DUF4180"/>
</dbReference>
<dbReference type="Proteomes" id="UP000605259">
    <property type="component" value="Unassembled WGS sequence"/>
</dbReference>
<feature type="domain" description="DUF4180" evidence="1">
    <location>
        <begin position="15"/>
        <end position="114"/>
    </location>
</feature>
<dbReference type="RefSeq" id="WP_188386824.1">
    <property type="nucleotide sequence ID" value="NZ_BMFK01000001.1"/>
</dbReference>
<sequence length="118" mass="13893">MNYQMVEKANKRYIEMKQPITCESDVLDIIGICFSNDVNLLVFREEVFTEDFIDLKTGLAGIMLQKFMNYHIKVAAMIEDQNKVQGRFRELLYELNKAKDFRVFTNLADAEEWILTVK</sequence>
<proteinExistence type="predicted"/>
<dbReference type="Pfam" id="PF13788">
    <property type="entry name" value="DUF4180"/>
    <property type="match status" value="1"/>
</dbReference>
<gene>
    <name evidence="2" type="ORF">GCM10007140_04510</name>
</gene>
<dbReference type="EMBL" id="BMFK01000001">
    <property type="protein sequence ID" value="GGE57261.1"/>
    <property type="molecule type" value="Genomic_DNA"/>
</dbReference>
<evidence type="ECO:0000313" key="3">
    <source>
        <dbReference type="Proteomes" id="UP000605259"/>
    </source>
</evidence>
<reference evidence="2" key="1">
    <citation type="journal article" date="2014" name="Int. J. Syst. Evol. Microbiol.">
        <title>Complete genome sequence of Corynebacterium casei LMG S-19264T (=DSM 44701T), isolated from a smear-ripened cheese.</title>
        <authorList>
            <consortium name="US DOE Joint Genome Institute (JGI-PGF)"/>
            <person name="Walter F."/>
            <person name="Albersmeier A."/>
            <person name="Kalinowski J."/>
            <person name="Ruckert C."/>
        </authorList>
    </citation>
    <scope>NUCLEOTIDE SEQUENCE</scope>
    <source>
        <strain evidence="2">CGMCC 1.12698</strain>
    </source>
</reference>
<reference evidence="2" key="2">
    <citation type="submission" date="2020-09" db="EMBL/GenBank/DDBJ databases">
        <authorList>
            <person name="Sun Q."/>
            <person name="Zhou Y."/>
        </authorList>
    </citation>
    <scope>NUCLEOTIDE SEQUENCE</scope>
    <source>
        <strain evidence="2">CGMCC 1.12698</strain>
    </source>
</reference>
<accession>A0A917ELD8</accession>
<organism evidence="2 3">
    <name type="scientific">Priestia taiwanensis</name>
    <dbReference type="NCBI Taxonomy" id="1347902"/>
    <lineage>
        <taxon>Bacteria</taxon>
        <taxon>Bacillati</taxon>
        <taxon>Bacillota</taxon>
        <taxon>Bacilli</taxon>
        <taxon>Bacillales</taxon>
        <taxon>Bacillaceae</taxon>
        <taxon>Priestia</taxon>
    </lineage>
</organism>